<sequence>MRDFWLSCGHHLVDRDASGSLLPTDEFLKAYAARPELLPPPEACVAERSLHAAICAHPRQPIAGDQVAMIADRDARENWEQMIAFRDHLLRHRTLEASYLDLARGGVGRTPPLFLNQLCHLILRNVLDGCEDPFVMRAAELFFRPQRMASFNGSLIAADEETIAAAGAAALSPLMSMLGSPVGAGVDVLGDENAESYWRRSDAFDMAIDLTTGRRGLVALGEVLRRWISHLLAVEVTIEAITELREVDLTWYVGLDAVGTAVGDALWNGEAMDDATRAAVVGIYRLTFDNPRDVADAVGGTPVYLILAKSSDNILRMKPQNLLTGLPLRQMEPVN</sequence>
<dbReference type="OrthoDB" id="7062302at2"/>
<dbReference type="Pfam" id="PF19879">
    <property type="entry name" value="DUF6352"/>
    <property type="match status" value="1"/>
</dbReference>
<gene>
    <name evidence="1" type="ORF">FRZ44_30710</name>
</gene>
<dbReference type="KEGG" id="htq:FRZ44_30710"/>
<dbReference type="AlphaFoldDB" id="A0A5J6MJW9"/>
<evidence type="ECO:0000313" key="1">
    <source>
        <dbReference type="EMBL" id="QEX17768.1"/>
    </source>
</evidence>
<protein>
    <submittedName>
        <fullName evidence="1">Uncharacterized protein</fullName>
    </submittedName>
</protein>
<dbReference type="EMBL" id="CP042906">
    <property type="protein sequence ID" value="QEX17768.1"/>
    <property type="molecule type" value="Genomic_DNA"/>
</dbReference>
<dbReference type="InterPro" id="IPR045932">
    <property type="entry name" value="DUF6352"/>
</dbReference>
<evidence type="ECO:0000313" key="2">
    <source>
        <dbReference type="Proteomes" id="UP000326202"/>
    </source>
</evidence>
<keyword evidence="2" id="KW-1185">Reference proteome</keyword>
<accession>A0A5J6MJW9</accession>
<proteinExistence type="predicted"/>
<dbReference type="RefSeq" id="WP_151177990.1">
    <property type="nucleotide sequence ID" value="NZ_CP042906.1"/>
</dbReference>
<dbReference type="Proteomes" id="UP000326202">
    <property type="component" value="Chromosome"/>
</dbReference>
<organism evidence="1 2">
    <name type="scientific">Hypericibacter terrae</name>
    <dbReference type="NCBI Taxonomy" id="2602015"/>
    <lineage>
        <taxon>Bacteria</taxon>
        <taxon>Pseudomonadati</taxon>
        <taxon>Pseudomonadota</taxon>
        <taxon>Alphaproteobacteria</taxon>
        <taxon>Rhodospirillales</taxon>
        <taxon>Dongiaceae</taxon>
        <taxon>Hypericibacter</taxon>
    </lineage>
</organism>
<reference evidence="1 2" key="1">
    <citation type="submission" date="2019-08" db="EMBL/GenBank/DDBJ databases">
        <title>Hyperibacter terrae gen. nov., sp. nov. and Hyperibacter viscosus sp. nov., two new members in the family Rhodospirillaceae isolated from the rhizosphere of Hypericum perforatum.</title>
        <authorList>
            <person name="Noviana Z."/>
        </authorList>
    </citation>
    <scope>NUCLEOTIDE SEQUENCE [LARGE SCALE GENOMIC DNA]</scope>
    <source>
        <strain evidence="1 2">R5913</strain>
    </source>
</reference>
<name>A0A5J6MJW9_9PROT</name>